<sequence length="375" mass="41497">MQDRELPEEGRADAEPRENAAAEDTAGENAAEHTAAESAAAGNATAETSIAETTAAENAAENTAAENSTAENASAENTDETSAADTAESAEPSENSEIPSENNAGSPTAASRAQNIAYGAKLPKRGRAFDKDGNRAGKVKKSVWYDEAGNRLGEFVKEEERVLFKEGERLLGYVDHNKNVFSNEHMHLATIRTVDRLWLLLLLVFLLLLTLVTGVVSTFFLLRSDADDVPVIRITDVEGTDWTYIENLPIFENDYFDREAILPGMRGEYRFILENCNNYALTYAIACTEENDFDIDIRYRLMRDGHHLAGEEGYEETEALHFEELTIEANSSAFFVLEWYWADDDPIDTEAGENGAEYTFTFAVEAARLDRGEDA</sequence>
<evidence type="ECO:0000313" key="3">
    <source>
        <dbReference type="EMBL" id="HJA02283.1"/>
    </source>
</evidence>
<keyword evidence="2" id="KW-1133">Transmembrane helix</keyword>
<comment type="caution">
    <text evidence="3">The sequence shown here is derived from an EMBL/GenBank/DDBJ whole genome shotgun (WGS) entry which is preliminary data.</text>
</comment>
<evidence type="ECO:0000256" key="1">
    <source>
        <dbReference type="SAM" id="MobiDB-lite"/>
    </source>
</evidence>
<accession>A0A9D2KGL1</accession>
<reference evidence="3" key="2">
    <citation type="submission" date="2021-04" db="EMBL/GenBank/DDBJ databases">
        <authorList>
            <person name="Gilroy R."/>
        </authorList>
    </citation>
    <scope>NUCLEOTIDE SEQUENCE</scope>
    <source>
        <strain evidence="3">CHK156-179</strain>
    </source>
</reference>
<keyword evidence="2" id="KW-0812">Transmembrane</keyword>
<organism evidence="3 4">
    <name type="scientific">Candidatus Gallimonas gallistercoris</name>
    <dbReference type="NCBI Taxonomy" id="2838602"/>
    <lineage>
        <taxon>Bacteria</taxon>
        <taxon>Bacillati</taxon>
        <taxon>Bacillota</taxon>
        <taxon>Clostridia</taxon>
        <taxon>Candidatus Gallimonas</taxon>
    </lineage>
</organism>
<evidence type="ECO:0000313" key="4">
    <source>
        <dbReference type="Proteomes" id="UP000824221"/>
    </source>
</evidence>
<keyword evidence="2" id="KW-0472">Membrane</keyword>
<proteinExistence type="predicted"/>
<feature type="transmembrane region" description="Helical" evidence="2">
    <location>
        <begin position="197"/>
        <end position="222"/>
    </location>
</feature>
<feature type="compositionally biased region" description="Low complexity" evidence="1">
    <location>
        <begin position="36"/>
        <end position="104"/>
    </location>
</feature>
<feature type="region of interest" description="Disordered" evidence="1">
    <location>
        <begin position="1"/>
        <end position="111"/>
    </location>
</feature>
<reference evidence="3" key="1">
    <citation type="journal article" date="2021" name="PeerJ">
        <title>Extensive microbial diversity within the chicken gut microbiome revealed by metagenomics and culture.</title>
        <authorList>
            <person name="Gilroy R."/>
            <person name="Ravi A."/>
            <person name="Getino M."/>
            <person name="Pursley I."/>
            <person name="Horton D.L."/>
            <person name="Alikhan N.F."/>
            <person name="Baker D."/>
            <person name="Gharbi K."/>
            <person name="Hall N."/>
            <person name="Watson M."/>
            <person name="Adriaenssens E.M."/>
            <person name="Foster-Nyarko E."/>
            <person name="Jarju S."/>
            <person name="Secka A."/>
            <person name="Antonio M."/>
            <person name="Oren A."/>
            <person name="Chaudhuri R.R."/>
            <person name="La Ragione R."/>
            <person name="Hildebrand F."/>
            <person name="Pallen M.J."/>
        </authorList>
    </citation>
    <scope>NUCLEOTIDE SEQUENCE</scope>
    <source>
        <strain evidence="3">CHK156-179</strain>
    </source>
</reference>
<dbReference type="Proteomes" id="UP000824221">
    <property type="component" value="Unassembled WGS sequence"/>
</dbReference>
<dbReference type="EMBL" id="DXAJ01000040">
    <property type="protein sequence ID" value="HJA02283.1"/>
    <property type="molecule type" value="Genomic_DNA"/>
</dbReference>
<name>A0A9D2KGL1_9FIRM</name>
<evidence type="ECO:0000256" key="2">
    <source>
        <dbReference type="SAM" id="Phobius"/>
    </source>
</evidence>
<gene>
    <name evidence="3" type="ORF">H9797_02760</name>
</gene>
<protein>
    <submittedName>
        <fullName evidence="3">Uncharacterized protein</fullName>
    </submittedName>
</protein>
<dbReference type="AlphaFoldDB" id="A0A9D2KGL1"/>
<feature type="compositionally biased region" description="Basic and acidic residues" evidence="1">
    <location>
        <begin position="1"/>
        <end position="20"/>
    </location>
</feature>